<evidence type="ECO:0000313" key="2">
    <source>
        <dbReference type="Proteomes" id="UP000031586"/>
    </source>
</evidence>
<proteinExistence type="predicted"/>
<dbReference type="AlphaFoldDB" id="A0A0C1VMT6"/>
<organism evidence="1 2">
    <name type="scientific">Vibrio owensii CAIM 1854 = LMG 25443</name>
    <dbReference type="NCBI Taxonomy" id="1229493"/>
    <lineage>
        <taxon>Bacteria</taxon>
        <taxon>Pseudomonadati</taxon>
        <taxon>Pseudomonadota</taxon>
        <taxon>Gammaproteobacteria</taxon>
        <taxon>Vibrionales</taxon>
        <taxon>Vibrionaceae</taxon>
        <taxon>Vibrio</taxon>
    </lineage>
</organism>
<sequence length="475" mass="54322">MTFRQEYNGCKSFGCANCGVPDLSLYSRSNRLGYDAWHCSECGAYPPVLVNEPILALANQLEQHTFKLDLLPQCHCSKASWQRFGRTTSGTKRVQCRQCKKTATLINASKASSNLQPMLEALISGVPPQELQQALGLNHRAFSLRMEQLAELLNTFSRLFEAQLDFSVLQTRSFLQVARSGFRHDSRSQSSAHIWTLSTADAKTGYVLLISDNALMEKDSLPEEVQEQSRYRLTKKELAPTEKDVLLQAQKTYDKILNRSQFDQLGYCDAQHAQSKEVFLTRPVFAAHAHMQNLAKYLKSQLPKAILLEHESFIRGAAITAFTPTVISGNTHLYYCHVASRNVYDINNSGKQNMSWWDETWRRVNIENALSKWQIGLGLLTKKGELDAAAIHSLFPTHPDWNSRFWQRYTEWLQPSYASHLSLARIQQWQIIYRFLNNFTLCQHEIKIGSRFIEPNQVTDLVDFINHHSLTSEQS</sequence>
<comment type="caution">
    <text evidence="1">The sequence shown here is derived from an EMBL/GenBank/DDBJ whole genome shotgun (WGS) entry which is preliminary data.</text>
</comment>
<protein>
    <recommendedName>
        <fullName evidence="3">Lactate dehydrogenase</fullName>
    </recommendedName>
</protein>
<accession>A0A0C1VMT6</accession>
<dbReference type="Proteomes" id="UP000031586">
    <property type="component" value="Unassembled WGS sequence"/>
</dbReference>
<evidence type="ECO:0000313" key="1">
    <source>
        <dbReference type="EMBL" id="KIF51148.1"/>
    </source>
</evidence>
<gene>
    <name evidence="1" type="ORF">H735_21280</name>
</gene>
<dbReference type="PATRIC" id="fig|1229493.5.peg.3654"/>
<name>A0A0C1VMT6_9VIBR</name>
<dbReference type="EMBL" id="JPRD01000042">
    <property type="protein sequence ID" value="KIF51148.1"/>
    <property type="molecule type" value="Genomic_DNA"/>
</dbReference>
<reference evidence="1 2" key="1">
    <citation type="submission" date="2014-07" db="EMBL/GenBank/DDBJ databases">
        <title>Unique and conserved regions in Vibrio harveyi and related species in comparison with the shrimp pathogen Vibrio harveyi CAIM 1792.</title>
        <authorList>
            <person name="Espinoza-Valles I."/>
            <person name="Vora G."/>
            <person name="Leekitcharoenphon P."/>
            <person name="Ussery D."/>
            <person name="Hoj L."/>
            <person name="Gomez-Gil B."/>
        </authorList>
    </citation>
    <scope>NUCLEOTIDE SEQUENCE [LARGE SCALE GENOMIC DNA]</scope>
    <source>
        <strain evidence="2">CAIM 1854 / LMG 25443</strain>
    </source>
</reference>
<evidence type="ECO:0008006" key="3">
    <source>
        <dbReference type="Google" id="ProtNLM"/>
    </source>
</evidence>
<dbReference type="RefSeq" id="WP_020196134.1">
    <property type="nucleotide sequence ID" value="NZ_BAOH01000039.1"/>
</dbReference>